<proteinExistence type="predicted"/>
<sequence length="184" mass="19962">MPLSGVHPRDQDITSGGIQQSQPIDGYKSFLETSTAHLSAYVAAASIASSAQGGSVGSSTSHHQQQQQQQQHVQPQSLVQAGKWEDPYFDDTTPRNVTALVGKSAYLSCRVKNLANKTYYRPRIPQSASEVPRFHRTEGVPTGGDGSFRCFEPPSEPLSGSLGDKREDYNVTTPNSIWLVGKLS</sequence>
<organism evidence="2">
    <name type="scientific">Anopheles sinensis</name>
    <name type="common">Mosquito</name>
    <dbReference type="NCBI Taxonomy" id="74873"/>
    <lineage>
        <taxon>Eukaryota</taxon>
        <taxon>Metazoa</taxon>
        <taxon>Ecdysozoa</taxon>
        <taxon>Arthropoda</taxon>
        <taxon>Hexapoda</taxon>
        <taxon>Insecta</taxon>
        <taxon>Pterygota</taxon>
        <taxon>Neoptera</taxon>
        <taxon>Endopterygota</taxon>
        <taxon>Diptera</taxon>
        <taxon>Nematocera</taxon>
        <taxon>Culicoidea</taxon>
        <taxon>Culicidae</taxon>
        <taxon>Anophelinae</taxon>
        <taxon>Anopheles</taxon>
    </lineage>
</organism>
<feature type="compositionally biased region" description="Polar residues" evidence="1">
    <location>
        <begin position="13"/>
        <end position="23"/>
    </location>
</feature>
<dbReference type="InterPro" id="IPR013783">
    <property type="entry name" value="Ig-like_fold"/>
</dbReference>
<name>A0A084WAU6_ANOSI</name>
<reference evidence="2 4" key="1">
    <citation type="journal article" date="2014" name="BMC Genomics">
        <title>Genome sequence of Anopheles sinensis provides insight into genetics basis of mosquito competence for malaria parasites.</title>
        <authorList>
            <person name="Zhou D."/>
            <person name="Zhang D."/>
            <person name="Ding G."/>
            <person name="Shi L."/>
            <person name="Hou Q."/>
            <person name="Ye Y."/>
            <person name="Xu Y."/>
            <person name="Zhou H."/>
            <person name="Xiong C."/>
            <person name="Li S."/>
            <person name="Yu J."/>
            <person name="Hong S."/>
            <person name="Yu X."/>
            <person name="Zou P."/>
            <person name="Chen C."/>
            <person name="Chang X."/>
            <person name="Wang W."/>
            <person name="Lv Y."/>
            <person name="Sun Y."/>
            <person name="Ma L."/>
            <person name="Shen B."/>
            <person name="Zhu C."/>
        </authorList>
    </citation>
    <scope>NUCLEOTIDE SEQUENCE [LARGE SCALE GENOMIC DNA]</scope>
</reference>
<dbReference type="VEuPathDB" id="VectorBase:ASIC015448"/>
<evidence type="ECO:0000313" key="3">
    <source>
        <dbReference type="EnsemblMetazoa" id="ASIC015448-PA"/>
    </source>
</evidence>
<accession>A0A084WAU6</accession>
<evidence type="ECO:0000313" key="2">
    <source>
        <dbReference type="EMBL" id="KFB47340.1"/>
    </source>
</evidence>
<dbReference type="Gene3D" id="2.60.40.10">
    <property type="entry name" value="Immunoglobulins"/>
    <property type="match status" value="1"/>
</dbReference>
<keyword evidence="4" id="KW-1185">Reference proteome</keyword>
<evidence type="ECO:0000256" key="1">
    <source>
        <dbReference type="SAM" id="MobiDB-lite"/>
    </source>
</evidence>
<feature type="region of interest" description="Disordered" evidence="1">
    <location>
        <begin position="52"/>
        <end position="76"/>
    </location>
</feature>
<gene>
    <name evidence="2" type="ORF">ZHAS_00015448</name>
</gene>
<dbReference type="EMBL" id="KE525331">
    <property type="protein sequence ID" value="KFB47340.1"/>
    <property type="molecule type" value="Genomic_DNA"/>
</dbReference>
<feature type="region of interest" description="Disordered" evidence="1">
    <location>
        <begin position="135"/>
        <end position="167"/>
    </location>
</feature>
<dbReference type="EMBL" id="ATLV01022268">
    <property type="status" value="NOT_ANNOTATED_CDS"/>
    <property type="molecule type" value="Genomic_DNA"/>
</dbReference>
<protein>
    <submittedName>
        <fullName evidence="2 3">Uncharacterized protein</fullName>
    </submittedName>
</protein>
<reference evidence="3" key="2">
    <citation type="submission" date="2020-05" db="UniProtKB">
        <authorList>
            <consortium name="EnsemblMetazoa"/>
        </authorList>
    </citation>
    <scope>IDENTIFICATION</scope>
</reference>
<dbReference type="Proteomes" id="UP000030765">
    <property type="component" value="Unassembled WGS sequence"/>
</dbReference>
<dbReference type="OrthoDB" id="6377396at2759"/>
<dbReference type="EnsemblMetazoa" id="ASIC015448-RA">
    <property type="protein sequence ID" value="ASIC015448-PA"/>
    <property type="gene ID" value="ASIC015448"/>
</dbReference>
<evidence type="ECO:0000313" key="4">
    <source>
        <dbReference type="Proteomes" id="UP000030765"/>
    </source>
</evidence>
<feature type="region of interest" description="Disordered" evidence="1">
    <location>
        <begin position="1"/>
        <end position="23"/>
    </location>
</feature>
<dbReference type="AlphaFoldDB" id="A0A084WAU6"/>